<dbReference type="EMBL" id="CYKH01001400">
    <property type="protein sequence ID" value="CUG86885.1"/>
    <property type="molecule type" value="Genomic_DNA"/>
</dbReference>
<dbReference type="InterPro" id="IPR011009">
    <property type="entry name" value="Kinase-like_dom_sf"/>
</dbReference>
<dbReference type="PANTHER" id="PTHR44329">
    <property type="entry name" value="SERINE/THREONINE-PROTEIN KINASE TNNI3K-RELATED"/>
    <property type="match status" value="1"/>
</dbReference>
<dbReference type="SMART" id="SM00220">
    <property type="entry name" value="S_TKc"/>
    <property type="match status" value="1"/>
</dbReference>
<comment type="similarity">
    <text evidence="1">Belongs to the protein kinase superfamily. TKL Ser/Thr protein kinase family.</text>
</comment>
<keyword evidence="6" id="KW-0808">Transferase</keyword>
<dbReference type="GO" id="GO:0005524">
    <property type="term" value="F:ATP binding"/>
    <property type="evidence" value="ECO:0007669"/>
    <property type="project" value="UniProtKB-KW"/>
</dbReference>
<feature type="compositionally biased region" description="Basic and acidic residues" evidence="4">
    <location>
        <begin position="38"/>
        <end position="47"/>
    </location>
</feature>
<dbReference type="GO" id="GO:0004674">
    <property type="term" value="F:protein serine/threonine kinase activity"/>
    <property type="evidence" value="ECO:0007669"/>
    <property type="project" value="TreeGrafter"/>
</dbReference>
<reference evidence="7" key="1">
    <citation type="submission" date="2015-09" db="EMBL/GenBank/DDBJ databases">
        <authorList>
            <consortium name="Pathogen Informatics"/>
        </authorList>
    </citation>
    <scope>NUCLEOTIDE SEQUENCE [LARGE SCALE GENOMIC DNA]</scope>
    <source>
        <strain evidence="7">Lake Konstanz</strain>
    </source>
</reference>
<gene>
    <name evidence="6" type="ORF">BSAL_07200</name>
</gene>
<keyword evidence="3" id="KW-0067">ATP-binding</keyword>
<dbReference type="Proteomes" id="UP000051952">
    <property type="component" value="Unassembled WGS sequence"/>
</dbReference>
<dbReference type="PROSITE" id="PS50011">
    <property type="entry name" value="PROTEIN_KINASE_DOM"/>
    <property type="match status" value="1"/>
</dbReference>
<dbReference type="Pfam" id="PF12796">
    <property type="entry name" value="Ank_2"/>
    <property type="match status" value="1"/>
</dbReference>
<dbReference type="Gene3D" id="1.25.40.20">
    <property type="entry name" value="Ankyrin repeat-containing domain"/>
    <property type="match status" value="1"/>
</dbReference>
<dbReference type="InterPro" id="IPR036770">
    <property type="entry name" value="Ankyrin_rpt-contain_sf"/>
</dbReference>
<dbReference type="OrthoDB" id="4062651at2759"/>
<name>A0A0S4JCI8_BODSA</name>
<dbReference type="InterPro" id="IPR002110">
    <property type="entry name" value="Ankyrin_rpt"/>
</dbReference>
<feature type="region of interest" description="Disordered" evidence="4">
    <location>
        <begin position="37"/>
        <end position="60"/>
    </location>
</feature>
<protein>
    <submittedName>
        <fullName evidence="6">Mitogen-activated protein kinase kinase kinase, putative</fullName>
    </submittedName>
</protein>
<evidence type="ECO:0000313" key="6">
    <source>
        <dbReference type="EMBL" id="CUG86885.1"/>
    </source>
</evidence>
<keyword evidence="6" id="KW-0418">Kinase</keyword>
<evidence type="ECO:0000256" key="3">
    <source>
        <dbReference type="ARBA" id="ARBA00022840"/>
    </source>
</evidence>
<accession>A0A0S4JCI8</accession>
<feature type="domain" description="Protein kinase" evidence="5">
    <location>
        <begin position="393"/>
        <end position="650"/>
    </location>
</feature>
<dbReference type="SUPFAM" id="SSF48403">
    <property type="entry name" value="Ankyrin repeat"/>
    <property type="match status" value="1"/>
</dbReference>
<dbReference type="SUPFAM" id="SSF56112">
    <property type="entry name" value="Protein kinase-like (PK-like)"/>
    <property type="match status" value="1"/>
</dbReference>
<dbReference type="SMART" id="SM00248">
    <property type="entry name" value="ANK"/>
    <property type="match status" value="4"/>
</dbReference>
<dbReference type="Pfam" id="PF07714">
    <property type="entry name" value="PK_Tyr_Ser-Thr"/>
    <property type="match status" value="1"/>
</dbReference>
<evidence type="ECO:0000256" key="1">
    <source>
        <dbReference type="ARBA" id="ARBA00005843"/>
    </source>
</evidence>
<dbReference type="InterPro" id="IPR008271">
    <property type="entry name" value="Ser/Thr_kinase_AS"/>
</dbReference>
<proteinExistence type="inferred from homology"/>
<keyword evidence="2" id="KW-0547">Nucleotide-binding</keyword>
<dbReference type="InterPro" id="IPR000719">
    <property type="entry name" value="Prot_kinase_dom"/>
</dbReference>
<feature type="compositionally biased region" description="Gly residues" evidence="4">
    <location>
        <begin position="261"/>
        <end position="270"/>
    </location>
</feature>
<feature type="region of interest" description="Disordered" evidence="4">
    <location>
        <begin position="232"/>
        <end position="292"/>
    </location>
</feature>
<dbReference type="Gene3D" id="1.10.510.10">
    <property type="entry name" value="Transferase(Phosphotransferase) domain 1"/>
    <property type="match status" value="1"/>
</dbReference>
<dbReference type="Gene3D" id="3.30.200.20">
    <property type="entry name" value="Phosphorylase Kinase, domain 1"/>
    <property type="match status" value="1"/>
</dbReference>
<organism evidence="6 7">
    <name type="scientific">Bodo saltans</name>
    <name type="common">Flagellated protozoan</name>
    <dbReference type="NCBI Taxonomy" id="75058"/>
    <lineage>
        <taxon>Eukaryota</taxon>
        <taxon>Discoba</taxon>
        <taxon>Euglenozoa</taxon>
        <taxon>Kinetoplastea</taxon>
        <taxon>Metakinetoplastina</taxon>
        <taxon>Eubodonida</taxon>
        <taxon>Bodonidae</taxon>
        <taxon>Bodo</taxon>
    </lineage>
</organism>
<dbReference type="AlphaFoldDB" id="A0A0S4JCI8"/>
<evidence type="ECO:0000256" key="4">
    <source>
        <dbReference type="SAM" id="MobiDB-lite"/>
    </source>
</evidence>
<dbReference type="PROSITE" id="PS00108">
    <property type="entry name" value="PROTEIN_KINASE_ST"/>
    <property type="match status" value="1"/>
</dbReference>
<dbReference type="CDD" id="cd13999">
    <property type="entry name" value="STKc_MAP3K-like"/>
    <property type="match status" value="1"/>
</dbReference>
<dbReference type="InterPro" id="IPR001245">
    <property type="entry name" value="Ser-Thr/Tyr_kinase_cat_dom"/>
</dbReference>
<keyword evidence="7" id="KW-1185">Reference proteome</keyword>
<evidence type="ECO:0000259" key="5">
    <source>
        <dbReference type="PROSITE" id="PS50011"/>
    </source>
</evidence>
<dbReference type="VEuPathDB" id="TriTrypDB:BSAL_07200"/>
<evidence type="ECO:0000256" key="2">
    <source>
        <dbReference type="ARBA" id="ARBA00022741"/>
    </source>
</evidence>
<dbReference type="InterPro" id="IPR051681">
    <property type="entry name" value="Ser/Thr_Kinases-Pseudokinases"/>
</dbReference>
<sequence>MSVTMDPHQTRLIRLLENGCEDVPMLQEAASSCLQNTEQRELRKPLQDSEEADGPEVARVSLSNPGPLDFVVESSQNMTALEISVLTQNNTAVEVLLKGGAQADMVSGLTCTCLCKVCYTFPGNIKMIRTLLEGGANPDATTNNDTNSASCLIISVVKNNVEAVKALLEYGGDVSYEWKGQNALSMALDFNKDEIVTLLENHEYRRAQDNRWRRFTDRKLLEENRELQRKALHKQIQLEDQRRSMLRRSHSKDPMMSQSGGTTGGGGGGARSTDAAHQGDSGPNPHYHISNPDLHNAVAAAMHAEMMTSPIKQQPLVSSSALASPMVVGHSPQPADDHNNQHSTNLAVGVSPSRAPQLFAAHQARTAASNSGIDETVVSSMSHMEWIIPPEDLQLLNPISSGAHGDVFSGKLTSIDEVVAVKRFPCSDAKSRECFRQELTMLSKFRHENIVMFKGAVITPDLCCMVQELCEENLLDRLARPTTIPWSQRLKWARDMAKAMNYLHTRVPQVVHRDLKSLNVLLDFNGTVKLCDFGMARLREHTYIATQHISGSPSWMAPEVLRGDDFDDKSDVYAYGVIMWELMMRRIPWPDKNMAQLVGLVGFGGHRLEVPAQPPEGSPKGYIALMKECFGDAPSRPTFKVIRAQIEAMLSSGEMEVVQPPSAYTLP</sequence>
<dbReference type="PANTHER" id="PTHR44329:SF298">
    <property type="entry name" value="MIXED LINEAGE KINASE DOMAIN-LIKE PROTEIN"/>
    <property type="match status" value="1"/>
</dbReference>
<evidence type="ECO:0000313" key="7">
    <source>
        <dbReference type="Proteomes" id="UP000051952"/>
    </source>
</evidence>